<dbReference type="Gene3D" id="3.40.50.150">
    <property type="entry name" value="Vaccinia Virus protein VP39"/>
    <property type="match status" value="1"/>
</dbReference>
<dbReference type="GO" id="GO:0016279">
    <property type="term" value="F:protein-lysine N-methyltransferase activity"/>
    <property type="evidence" value="ECO:0007669"/>
    <property type="project" value="InterPro"/>
</dbReference>
<keyword evidence="4" id="KW-0808">Transferase</keyword>
<evidence type="ECO:0000256" key="10">
    <source>
        <dbReference type="ARBA" id="ARBA00071036"/>
    </source>
</evidence>
<dbReference type="GO" id="GO:1904058">
    <property type="term" value="P:positive regulation of sensory perception of pain"/>
    <property type="evidence" value="ECO:0007669"/>
    <property type="project" value="UniProtKB-ARBA"/>
</dbReference>
<accession>A0A0K8WD84</accession>
<dbReference type="AlphaFoldDB" id="A0A0K8WD84"/>
<dbReference type="FunFam" id="3.40.50.150:FF:000141">
    <property type="entry name" value="ATP synthase c subunit lysine N-methyltransferase"/>
    <property type="match status" value="1"/>
</dbReference>
<proteinExistence type="inferred from homology"/>
<sequence>MDYLDDHSAVTTKRKSISNSAKILIAATGGVAIGLSVICASFVAPAFRRICLPYVPATTEQVRNVLSFLPKNSPNKLLDIGSGDGRIVVAAAKNGLNADGVELNPWLVWYSRLSALRQGVYGKTHFYRRDLWKYNVAPYGYVVIFGVEQMMKDLETKLIAESPKNTKIIACRFPLPNLQPQRIIEEGVNTVWFYDLDKAKITAERNT</sequence>
<gene>
    <name evidence="13" type="primary">fam173b</name>
    <name evidence="13" type="ORF">c0_g2_i1</name>
</gene>
<evidence type="ECO:0000256" key="12">
    <source>
        <dbReference type="SAM" id="Phobius"/>
    </source>
</evidence>
<keyword evidence="7 12" id="KW-1133">Transmembrane helix</keyword>
<keyword evidence="9 12" id="KW-0472">Membrane</keyword>
<dbReference type="InterPro" id="IPR026170">
    <property type="entry name" value="FAM173A/B"/>
</dbReference>
<organism evidence="13">
    <name type="scientific">Bactrocera latifrons</name>
    <name type="common">Malaysian fruit fly</name>
    <name type="synonym">Chaetodacus latifrons</name>
    <dbReference type="NCBI Taxonomy" id="174628"/>
    <lineage>
        <taxon>Eukaryota</taxon>
        <taxon>Metazoa</taxon>
        <taxon>Ecdysozoa</taxon>
        <taxon>Arthropoda</taxon>
        <taxon>Hexapoda</taxon>
        <taxon>Insecta</taxon>
        <taxon>Pterygota</taxon>
        <taxon>Neoptera</taxon>
        <taxon>Endopterygota</taxon>
        <taxon>Diptera</taxon>
        <taxon>Brachycera</taxon>
        <taxon>Muscomorpha</taxon>
        <taxon>Tephritoidea</taxon>
        <taxon>Tephritidae</taxon>
        <taxon>Bactrocera</taxon>
        <taxon>Bactrocera</taxon>
    </lineage>
</organism>
<evidence type="ECO:0000256" key="1">
    <source>
        <dbReference type="ARBA" id="ARBA00004304"/>
    </source>
</evidence>
<name>A0A0K8WD84_BACLA</name>
<dbReference type="SUPFAM" id="SSF53335">
    <property type="entry name" value="S-adenosyl-L-methionine-dependent methyltransferases"/>
    <property type="match status" value="1"/>
</dbReference>
<evidence type="ECO:0000256" key="6">
    <source>
        <dbReference type="ARBA" id="ARBA00022692"/>
    </source>
</evidence>
<evidence type="ECO:0000313" key="13">
    <source>
        <dbReference type="EMBL" id="JAI49057.1"/>
    </source>
</evidence>
<protein>
    <recommendedName>
        <fullName evidence="10">ATP synthase subunit C lysine N-methyltransferase</fullName>
    </recommendedName>
    <alternativeName>
        <fullName evidence="11">Protein N-lysine methyltransferase FAM173B</fullName>
    </alternativeName>
</protein>
<keyword evidence="8" id="KW-0496">Mitochondrion</keyword>
<keyword evidence="5" id="KW-0949">S-adenosyl-L-methionine</keyword>
<keyword evidence="6 12" id="KW-0812">Transmembrane</keyword>
<dbReference type="GO" id="GO:1905706">
    <property type="term" value="P:regulation of mitochondrial ATP synthesis coupled proton transport"/>
    <property type="evidence" value="ECO:0007669"/>
    <property type="project" value="UniProtKB-ARBA"/>
</dbReference>
<evidence type="ECO:0000256" key="9">
    <source>
        <dbReference type="ARBA" id="ARBA00023136"/>
    </source>
</evidence>
<evidence type="ECO:0000256" key="8">
    <source>
        <dbReference type="ARBA" id="ARBA00023128"/>
    </source>
</evidence>
<reference evidence="13" key="1">
    <citation type="submission" date="2015-06" db="EMBL/GenBank/DDBJ databases">
        <authorList>
            <person name="Hoefler B.C."/>
            <person name="Straight P.D."/>
        </authorList>
    </citation>
    <scope>NUCLEOTIDE SEQUENCE</scope>
</reference>
<evidence type="ECO:0000256" key="5">
    <source>
        <dbReference type="ARBA" id="ARBA00022691"/>
    </source>
</evidence>
<dbReference type="OrthoDB" id="66144at2759"/>
<feature type="transmembrane region" description="Helical" evidence="12">
    <location>
        <begin position="23"/>
        <end position="47"/>
    </location>
</feature>
<dbReference type="GO" id="GO:0031966">
    <property type="term" value="C:mitochondrial membrane"/>
    <property type="evidence" value="ECO:0007669"/>
    <property type="project" value="UniProtKB-SubCell"/>
</dbReference>
<evidence type="ECO:0000256" key="7">
    <source>
        <dbReference type="ARBA" id="ARBA00022989"/>
    </source>
</evidence>
<dbReference type="PANTHER" id="PTHR13610:SF9">
    <property type="entry name" value="FI06469P"/>
    <property type="match status" value="1"/>
</dbReference>
<evidence type="ECO:0000256" key="3">
    <source>
        <dbReference type="ARBA" id="ARBA00022603"/>
    </source>
</evidence>
<evidence type="ECO:0000256" key="4">
    <source>
        <dbReference type="ARBA" id="ARBA00022679"/>
    </source>
</evidence>
<keyword evidence="3" id="KW-0489">Methyltransferase</keyword>
<dbReference type="PANTHER" id="PTHR13610">
    <property type="entry name" value="METHYLTRANSFERASE DOMAIN-CONTAINING PROTEIN"/>
    <property type="match status" value="1"/>
</dbReference>
<comment type="subcellular location">
    <subcellularLocation>
        <location evidence="1">Mitochondrion membrane</location>
        <topology evidence="1">Single-pass membrane protein</topology>
    </subcellularLocation>
</comment>
<evidence type="ECO:0000256" key="2">
    <source>
        <dbReference type="ARBA" id="ARBA00010633"/>
    </source>
</evidence>
<comment type="similarity">
    <text evidence="2">Belongs to the ANT/ATPSC lysine N-methyltransferase family.</text>
</comment>
<evidence type="ECO:0000256" key="11">
    <source>
        <dbReference type="ARBA" id="ARBA00078098"/>
    </source>
</evidence>
<dbReference type="InterPro" id="IPR029063">
    <property type="entry name" value="SAM-dependent_MTases_sf"/>
</dbReference>
<dbReference type="EMBL" id="GDHF01003257">
    <property type="protein sequence ID" value="JAI49057.1"/>
    <property type="molecule type" value="Transcribed_RNA"/>
</dbReference>
<dbReference type="GeneID" id="108967603"/>
<dbReference type="GO" id="GO:0032259">
    <property type="term" value="P:methylation"/>
    <property type="evidence" value="ECO:0007669"/>
    <property type="project" value="UniProtKB-KW"/>
</dbReference>